<dbReference type="EC" id="2.1.1.37" evidence="1"/>
<name>A0A2P8QBW3_9ACTN</name>
<dbReference type="GO" id="GO:0009307">
    <property type="term" value="P:DNA restriction-modification system"/>
    <property type="evidence" value="ECO:0007669"/>
    <property type="project" value="UniProtKB-KW"/>
</dbReference>
<reference evidence="8 9" key="1">
    <citation type="submission" date="2018-03" db="EMBL/GenBank/DDBJ databases">
        <title>Streptomyces dioscori sp. nov., a novel endophytic actinobacterium isolated from bulbil of Dioscorea bulbifera L.</title>
        <authorList>
            <person name="Zhikuan W."/>
        </authorList>
    </citation>
    <scope>NUCLEOTIDE SEQUENCE [LARGE SCALE GENOMIC DNA]</scope>
    <source>
        <strain evidence="8 9">A217</strain>
    </source>
</reference>
<dbReference type="PRINTS" id="PR00105">
    <property type="entry name" value="C5METTRFRASE"/>
</dbReference>
<gene>
    <name evidence="8" type="ORF">C6Y14_09025</name>
</gene>
<keyword evidence="2 6" id="KW-0489">Methyltransferase</keyword>
<dbReference type="InterPro" id="IPR001525">
    <property type="entry name" value="C5_MeTfrase"/>
</dbReference>
<evidence type="ECO:0000256" key="3">
    <source>
        <dbReference type="ARBA" id="ARBA00022679"/>
    </source>
</evidence>
<dbReference type="PROSITE" id="PS51679">
    <property type="entry name" value="SAM_MT_C5"/>
    <property type="match status" value="1"/>
</dbReference>
<keyword evidence="9" id="KW-1185">Reference proteome</keyword>
<evidence type="ECO:0000313" key="8">
    <source>
        <dbReference type="EMBL" id="PSM43750.1"/>
    </source>
</evidence>
<dbReference type="Proteomes" id="UP000240429">
    <property type="component" value="Unassembled WGS sequence"/>
</dbReference>
<dbReference type="GO" id="GO:0003886">
    <property type="term" value="F:DNA (cytosine-5-)-methyltransferase activity"/>
    <property type="evidence" value="ECO:0007669"/>
    <property type="project" value="UniProtKB-EC"/>
</dbReference>
<comment type="similarity">
    <text evidence="6">Belongs to the class I-like SAM-binding methyltransferase superfamily. C5-methyltransferase family.</text>
</comment>
<evidence type="ECO:0000256" key="6">
    <source>
        <dbReference type="PROSITE-ProRule" id="PRU01016"/>
    </source>
</evidence>
<feature type="active site" evidence="6">
    <location>
        <position position="89"/>
    </location>
</feature>
<dbReference type="RefSeq" id="WP_107016017.1">
    <property type="nucleotide sequence ID" value="NZ_KZ679040.1"/>
</dbReference>
<feature type="region of interest" description="Disordered" evidence="7">
    <location>
        <begin position="425"/>
        <end position="462"/>
    </location>
</feature>
<keyword evidence="4 6" id="KW-0949">S-adenosyl-L-methionine</keyword>
<accession>A0A2P8QBW3</accession>
<dbReference type="OrthoDB" id="9813719at2"/>
<evidence type="ECO:0000256" key="7">
    <source>
        <dbReference type="SAM" id="MobiDB-lite"/>
    </source>
</evidence>
<sequence>MSNPEPQTHDSEDRSFDYDVLDLFAGPGGLDVAAHFLGLTSVGIELDGNACETRYRAGLPTIHADVTVMRKERYDEVPHTRVLAGGPPCQSFSIAGKGAGREALDTVTELIDELIEDPEGQLVDKKLEDLDARTGLVLEPLRYLLKAINSGRGPYRYIVLEQVPAVYAVWDAYARVLAGGAIKRPRLDSSGQVQNDEVRYEVDYEVLRTEEYGVPQTRKRAVLVARLIDGEQHPDEPLKLPDPTHDRFITLRQKSTGNDATLFPVESKEPETNSKKPWRSMHTALFAAKKELDASHHSISRDSKFYVVSNYGSGGDPKNRGIRHWDQPSFTVTGKISRNRPMNASGKPLSRFTIHEAGVLQSFPGDFPWCGKDQAQQVGNAVPPVFGMHVLGAALGLAPSFPDGLNLEWGGSVDALRSADLRLGGCPPERACPTGHPYDQPAEDSSTTSRPRTGASAKSPSK</sequence>
<dbReference type="EMBL" id="PYBJ01000004">
    <property type="protein sequence ID" value="PSM43750.1"/>
    <property type="molecule type" value="Genomic_DNA"/>
</dbReference>
<dbReference type="AlphaFoldDB" id="A0A2P8QBW3"/>
<proteinExistence type="inferred from homology"/>
<comment type="caution">
    <text evidence="8">The sequence shown here is derived from an EMBL/GenBank/DDBJ whole genome shotgun (WGS) entry which is preliminary data.</text>
</comment>
<dbReference type="PANTHER" id="PTHR10629:SF52">
    <property type="entry name" value="DNA (CYTOSINE-5)-METHYLTRANSFERASE 1"/>
    <property type="match status" value="1"/>
</dbReference>
<evidence type="ECO:0000256" key="5">
    <source>
        <dbReference type="ARBA" id="ARBA00022747"/>
    </source>
</evidence>
<dbReference type="Pfam" id="PF00145">
    <property type="entry name" value="DNA_methylase"/>
    <property type="match status" value="2"/>
</dbReference>
<dbReference type="Gene3D" id="3.90.120.10">
    <property type="entry name" value="DNA Methylase, subunit A, domain 2"/>
    <property type="match status" value="1"/>
</dbReference>
<dbReference type="PANTHER" id="PTHR10629">
    <property type="entry name" value="CYTOSINE-SPECIFIC METHYLTRANSFERASE"/>
    <property type="match status" value="1"/>
</dbReference>
<dbReference type="GO" id="GO:0003677">
    <property type="term" value="F:DNA binding"/>
    <property type="evidence" value="ECO:0007669"/>
    <property type="project" value="TreeGrafter"/>
</dbReference>
<dbReference type="InterPro" id="IPR029063">
    <property type="entry name" value="SAM-dependent_MTases_sf"/>
</dbReference>
<dbReference type="SUPFAM" id="SSF53335">
    <property type="entry name" value="S-adenosyl-L-methionine-dependent methyltransferases"/>
    <property type="match status" value="1"/>
</dbReference>
<dbReference type="GO" id="GO:0044027">
    <property type="term" value="P:negative regulation of gene expression via chromosomal CpG island methylation"/>
    <property type="evidence" value="ECO:0007669"/>
    <property type="project" value="TreeGrafter"/>
</dbReference>
<evidence type="ECO:0000256" key="2">
    <source>
        <dbReference type="ARBA" id="ARBA00022603"/>
    </source>
</evidence>
<dbReference type="GO" id="GO:0032259">
    <property type="term" value="P:methylation"/>
    <property type="evidence" value="ECO:0007669"/>
    <property type="project" value="UniProtKB-KW"/>
</dbReference>
<evidence type="ECO:0000256" key="4">
    <source>
        <dbReference type="ARBA" id="ARBA00022691"/>
    </source>
</evidence>
<protein>
    <recommendedName>
        <fullName evidence="1">DNA (cytosine-5-)-methyltransferase</fullName>
        <ecNumber evidence="1">2.1.1.37</ecNumber>
    </recommendedName>
</protein>
<evidence type="ECO:0000313" key="9">
    <source>
        <dbReference type="Proteomes" id="UP000240429"/>
    </source>
</evidence>
<evidence type="ECO:0000256" key="1">
    <source>
        <dbReference type="ARBA" id="ARBA00011975"/>
    </source>
</evidence>
<organism evidence="8 9">
    <name type="scientific">Streptomyces dioscori</name>
    <dbReference type="NCBI Taxonomy" id="2109333"/>
    <lineage>
        <taxon>Bacteria</taxon>
        <taxon>Bacillati</taxon>
        <taxon>Actinomycetota</taxon>
        <taxon>Actinomycetes</taxon>
        <taxon>Kitasatosporales</taxon>
        <taxon>Streptomycetaceae</taxon>
        <taxon>Streptomyces</taxon>
        <taxon>Streptomyces aurantiacus group</taxon>
    </lineage>
</organism>
<keyword evidence="5" id="KW-0680">Restriction system</keyword>
<dbReference type="Gene3D" id="3.40.50.150">
    <property type="entry name" value="Vaccinia Virus protein VP39"/>
    <property type="match status" value="1"/>
</dbReference>
<dbReference type="InterPro" id="IPR050390">
    <property type="entry name" value="C5-Methyltransferase"/>
</dbReference>
<feature type="compositionally biased region" description="Polar residues" evidence="7">
    <location>
        <begin position="443"/>
        <end position="462"/>
    </location>
</feature>
<keyword evidence="3 6" id="KW-0808">Transferase</keyword>